<dbReference type="SUPFAM" id="SSF88946">
    <property type="entry name" value="Sigma2 domain of RNA polymerase sigma factors"/>
    <property type="match status" value="1"/>
</dbReference>
<evidence type="ECO:0000256" key="5">
    <source>
        <dbReference type="ARBA" id="ARBA00023163"/>
    </source>
</evidence>
<evidence type="ECO:0000313" key="8">
    <source>
        <dbReference type="Proteomes" id="UP000675781"/>
    </source>
</evidence>
<accession>A0A941ELQ7</accession>
<dbReference type="GO" id="GO:0003677">
    <property type="term" value="F:DNA binding"/>
    <property type="evidence" value="ECO:0007669"/>
    <property type="project" value="UniProtKB-KW"/>
</dbReference>
<dbReference type="AlphaFoldDB" id="A0A941ELQ7"/>
<evidence type="ECO:0000256" key="2">
    <source>
        <dbReference type="ARBA" id="ARBA00023015"/>
    </source>
</evidence>
<dbReference type="PANTHER" id="PTHR43133:SF8">
    <property type="entry name" value="RNA POLYMERASE SIGMA FACTOR HI_1459-RELATED"/>
    <property type="match status" value="1"/>
</dbReference>
<evidence type="ECO:0000256" key="1">
    <source>
        <dbReference type="ARBA" id="ARBA00010641"/>
    </source>
</evidence>
<keyword evidence="5" id="KW-0804">Transcription</keyword>
<dbReference type="SUPFAM" id="SSF88659">
    <property type="entry name" value="Sigma3 and sigma4 domains of RNA polymerase sigma factors"/>
    <property type="match status" value="1"/>
</dbReference>
<name>A0A941ELQ7_9ACTN</name>
<dbReference type="Proteomes" id="UP000675781">
    <property type="component" value="Unassembled WGS sequence"/>
</dbReference>
<comment type="caution">
    <text evidence="7">The sequence shown here is derived from an EMBL/GenBank/DDBJ whole genome shotgun (WGS) entry which is preliminary data.</text>
</comment>
<reference evidence="7" key="1">
    <citation type="submission" date="2021-04" db="EMBL/GenBank/DDBJ databases">
        <title>Genome based classification of Actinospica acidithermotolerans sp. nov., an actinobacterium isolated from an Indonesian hot spring.</title>
        <authorList>
            <person name="Kusuma A.B."/>
            <person name="Putra K.E."/>
            <person name="Nafisah S."/>
            <person name="Loh J."/>
            <person name="Nouioui I."/>
            <person name="Goodfellow M."/>
        </authorList>
    </citation>
    <scope>NUCLEOTIDE SEQUENCE</scope>
    <source>
        <strain evidence="7">CSCA 57</strain>
    </source>
</reference>
<dbReference type="InterPro" id="IPR014284">
    <property type="entry name" value="RNA_pol_sigma-70_dom"/>
</dbReference>
<evidence type="ECO:0000313" key="7">
    <source>
        <dbReference type="EMBL" id="MBR7833198.1"/>
    </source>
</evidence>
<dbReference type="InterPro" id="IPR013324">
    <property type="entry name" value="RNA_pol_sigma_r3/r4-like"/>
</dbReference>
<dbReference type="Gene3D" id="1.10.1740.10">
    <property type="match status" value="1"/>
</dbReference>
<keyword evidence="8" id="KW-1185">Reference proteome</keyword>
<dbReference type="Gene3D" id="1.10.10.10">
    <property type="entry name" value="Winged helix-like DNA-binding domain superfamily/Winged helix DNA-binding domain"/>
    <property type="match status" value="1"/>
</dbReference>
<keyword evidence="4" id="KW-0238">DNA-binding</keyword>
<evidence type="ECO:0000259" key="6">
    <source>
        <dbReference type="Pfam" id="PF04542"/>
    </source>
</evidence>
<comment type="similarity">
    <text evidence="1">Belongs to the sigma-70 factor family. ECF subfamily.</text>
</comment>
<dbReference type="GO" id="GO:0006352">
    <property type="term" value="P:DNA-templated transcription initiation"/>
    <property type="evidence" value="ECO:0007669"/>
    <property type="project" value="InterPro"/>
</dbReference>
<organism evidence="7 8">
    <name type="scientific">Actinospica durhamensis</name>
    <dbReference type="NCBI Taxonomy" id="1508375"/>
    <lineage>
        <taxon>Bacteria</taxon>
        <taxon>Bacillati</taxon>
        <taxon>Actinomycetota</taxon>
        <taxon>Actinomycetes</taxon>
        <taxon>Catenulisporales</taxon>
        <taxon>Actinospicaceae</taxon>
        <taxon>Actinospica</taxon>
    </lineage>
</organism>
<keyword evidence="3" id="KW-0731">Sigma factor</keyword>
<dbReference type="InterPro" id="IPR039425">
    <property type="entry name" value="RNA_pol_sigma-70-like"/>
</dbReference>
<gene>
    <name evidence="7" type="ORF">KDL01_07975</name>
</gene>
<proteinExistence type="inferred from homology"/>
<dbReference type="InterPro" id="IPR007627">
    <property type="entry name" value="RNA_pol_sigma70_r2"/>
</dbReference>
<sequence length="190" mass="20881">MPSFSPESAQTGNAQPGNAQLLAAAARGDQTAWNSLVARYGRLVWSVARGFQLSPADTADLSQTAWLRLVENLDSITEPDRLGSWLATTTRREAIRLLHRRNREIPAEENEERSDEGADGPEERLLVDDEYRQLRVAMAQLPERCRNLLRVLAADSGASYAQLSAAVGLPIGSIGPTRARCLEKLRAQMS</sequence>
<dbReference type="EMBL" id="JAGSOG010000024">
    <property type="protein sequence ID" value="MBR7833198.1"/>
    <property type="molecule type" value="Genomic_DNA"/>
</dbReference>
<dbReference type="Pfam" id="PF04542">
    <property type="entry name" value="Sigma70_r2"/>
    <property type="match status" value="1"/>
</dbReference>
<dbReference type="PANTHER" id="PTHR43133">
    <property type="entry name" value="RNA POLYMERASE ECF-TYPE SIGMA FACTO"/>
    <property type="match status" value="1"/>
</dbReference>
<evidence type="ECO:0000256" key="3">
    <source>
        <dbReference type="ARBA" id="ARBA00023082"/>
    </source>
</evidence>
<protein>
    <submittedName>
        <fullName evidence="7">Sigma-70 family RNA polymerase sigma factor</fullName>
    </submittedName>
</protein>
<dbReference type="InterPro" id="IPR036388">
    <property type="entry name" value="WH-like_DNA-bd_sf"/>
</dbReference>
<dbReference type="NCBIfam" id="TIGR02937">
    <property type="entry name" value="sigma70-ECF"/>
    <property type="match status" value="1"/>
</dbReference>
<keyword evidence="2" id="KW-0805">Transcription regulation</keyword>
<feature type="domain" description="RNA polymerase sigma-70 region 2" evidence="6">
    <location>
        <begin position="36"/>
        <end position="103"/>
    </location>
</feature>
<evidence type="ECO:0000256" key="4">
    <source>
        <dbReference type="ARBA" id="ARBA00023125"/>
    </source>
</evidence>
<dbReference type="GO" id="GO:0016987">
    <property type="term" value="F:sigma factor activity"/>
    <property type="evidence" value="ECO:0007669"/>
    <property type="project" value="UniProtKB-KW"/>
</dbReference>
<dbReference type="InterPro" id="IPR013325">
    <property type="entry name" value="RNA_pol_sigma_r2"/>
</dbReference>
<dbReference type="RefSeq" id="WP_212527720.1">
    <property type="nucleotide sequence ID" value="NZ_JAGSOG010000024.1"/>
</dbReference>